<dbReference type="AlphaFoldDB" id="A0A261XYB7"/>
<dbReference type="InterPro" id="IPR001849">
    <property type="entry name" value="PH_domain"/>
</dbReference>
<dbReference type="PROSITE" id="PS50003">
    <property type="entry name" value="PH_DOMAIN"/>
    <property type="match status" value="1"/>
</dbReference>
<feature type="region of interest" description="Disordered" evidence="1">
    <location>
        <begin position="373"/>
        <end position="400"/>
    </location>
</feature>
<feature type="compositionally biased region" description="Polar residues" evidence="1">
    <location>
        <begin position="373"/>
        <end position="395"/>
    </location>
</feature>
<dbReference type="InterPro" id="IPR011993">
    <property type="entry name" value="PH-like_dom_sf"/>
</dbReference>
<feature type="region of interest" description="Disordered" evidence="1">
    <location>
        <begin position="59"/>
        <end position="160"/>
    </location>
</feature>
<dbReference type="SUPFAM" id="SSF50729">
    <property type="entry name" value="PH domain-like"/>
    <property type="match status" value="1"/>
</dbReference>
<dbReference type="OrthoDB" id="5865767at2759"/>
<evidence type="ECO:0000313" key="4">
    <source>
        <dbReference type="Proteomes" id="UP000242875"/>
    </source>
</evidence>
<evidence type="ECO:0000259" key="2">
    <source>
        <dbReference type="PROSITE" id="PS50003"/>
    </source>
</evidence>
<organism evidence="3 4">
    <name type="scientific">Bifiguratus adelaidae</name>
    <dbReference type="NCBI Taxonomy" id="1938954"/>
    <lineage>
        <taxon>Eukaryota</taxon>
        <taxon>Fungi</taxon>
        <taxon>Fungi incertae sedis</taxon>
        <taxon>Mucoromycota</taxon>
        <taxon>Mucoromycotina</taxon>
        <taxon>Endogonomycetes</taxon>
        <taxon>Endogonales</taxon>
        <taxon>Endogonales incertae sedis</taxon>
        <taxon>Bifiguratus</taxon>
    </lineage>
</organism>
<dbReference type="PANTHER" id="PTHR37283:SF1">
    <property type="entry name" value="PH DOMAIN-CONTAINING PROTEIN YHR131C"/>
    <property type="match status" value="1"/>
</dbReference>
<keyword evidence="4" id="KW-1185">Reference proteome</keyword>
<accession>A0A261XYB7</accession>
<dbReference type="PANTHER" id="PTHR37283">
    <property type="entry name" value="PH DOMAIN-CONTAINING PROTEIN YHR131C"/>
    <property type="match status" value="1"/>
</dbReference>
<evidence type="ECO:0000313" key="3">
    <source>
        <dbReference type="EMBL" id="OZJ03366.1"/>
    </source>
</evidence>
<dbReference type="Gene3D" id="2.30.29.30">
    <property type="entry name" value="Pleckstrin-homology domain (PH domain)/Phosphotyrosine-binding domain (PTB)"/>
    <property type="match status" value="1"/>
</dbReference>
<name>A0A261XYB7_9FUNG</name>
<sequence>MEQQVMTGQLDTNCALDMEFSTLSNAVKGLALSADSGKSVLHEPLDKTRRVPQPKLVRFSSGAMVQSSSGNSTTSSTSQSDASSLGLRCDGLNTDNRRASQPALMSGTTPGKDIVPHSRERNISLSPSSSAGTHPPRDLSEDEISVISSPTTAKDEPPSYHDIIAVPTPENASLRPELDEVAQTPAASRGQKRHRSVSIFLPEALRHTLSSANAPTLSPASRSSTVHHRYSMPALDRGNNTDPSNSTFSLPLSLIKPEDDLYAHDDAIHHIKLSNTTASHPEDGSEVLPEYSCSVYKMGWVRLKYEVDGRPGKERDRRWRRRYVVLWGTALSIYRVPPPVLPSLTPHTRSIRSASALSLPHIPFTTAALARSRSQPFESTTQEAPLQTLSMQSAQAGLPPDYTKRPHTLRLRCPISGTQILMRPSPCTHIGMISWIEHLQASANVSAVLDERGMPWFITLRRRRRYYSVGLHAEEGQLADAERRAAMHRDWIV</sequence>
<protein>
    <recommendedName>
        <fullName evidence="2">PH domain-containing protein</fullName>
    </recommendedName>
</protein>
<comment type="caution">
    <text evidence="3">The sequence shown here is derived from an EMBL/GenBank/DDBJ whole genome shotgun (WGS) entry which is preliminary data.</text>
</comment>
<reference evidence="3 4" key="1">
    <citation type="journal article" date="2017" name="Mycologia">
        <title>Bifiguratus adelaidae, gen. et sp. nov., a new member of Mucoromycotina in endophytic and soil-dwelling habitats.</title>
        <authorList>
            <person name="Torres-Cruz T.J."/>
            <person name="Billingsley Tobias T.L."/>
            <person name="Almatruk M."/>
            <person name="Hesse C."/>
            <person name="Kuske C.R."/>
            <person name="Desiro A."/>
            <person name="Benucci G.M."/>
            <person name="Bonito G."/>
            <person name="Stajich J.E."/>
            <person name="Dunlap C."/>
            <person name="Arnold A.E."/>
            <person name="Porras-Alfaro A."/>
        </authorList>
    </citation>
    <scope>NUCLEOTIDE SEQUENCE [LARGE SCALE GENOMIC DNA]</scope>
    <source>
        <strain evidence="3 4">AZ0501</strain>
    </source>
</reference>
<feature type="compositionally biased region" description="Polar residues" evidence="1">
    <location>
        <begin position="123"/>
        <end position="132"/>
    </location>
</feature>
<feature type="domain" description="PH" evidence="2">
    <location>
        <begin position="294"/>
        <end position="444"/>
    </location>
</feature>
<feature type="compositionally biased region" description="Low complexity" evidence="1">
    <location>
        <begin position="67"/>
        <end position="84"/>
    </location>
</feature>
<dbReference type="EMBL" id="MVBO01000089">
    <property type="protein sequence ID" value="OZJ03366.1"/>
    <property type="molecule type" value="Genomic_DNA"/>
</dbReference>
<gene>
    <name evidence="3" type="ORF">BZG36_02982</name>
</gene>
<evidence type="ECO:0000256" key="1">
    <source>
        <dbReference type="SAM" id="MobiDB-lite"/>
    </source>
</evidence>
<dbReference type="Proteomes" id="UP000242875">
    <property type="component" value="Unassembled WGS sequence"/>
</dbReference>
<proteinExistence type="predicted"/>